<proteinExistence type="predicted"/>
<dbReference type="InterPro" id="IPR049342">
    <property type="entry name" value="TRAF1-6_MATH_dom"/>
</dbReference>
<comment type="subcellular location">
    <subcellularLocation>
        <location evidence="1">Cytoplasm</location>
    </subcellularLocation>
</comment>
<dbReference type="Proteomes" id="UP001208570">
    <property type="component" value="Unassembled WGS sequence"/>
</dbReference>
<evidence type="ECO:0000256" key="1">
    <source>
        <dbReference type="ARBA" id="ARBA00004496"/>
    </source>
</evidence>
<evidence type="ECO:0000256" key="7">
    <source>
        <dbReference type="PROSITE-ProRule" id="PRU00207"/>
    </source>
</evidence>
<sequence length="388" mass="44891">MALIRCINYPKGCHWMDKACNLQAHLDICRYDSVSCPNDCTAMLSRMCLKDHLMFTCPRRRVMCQSCGQEFFGDVMETHQGNCPQEMVWCENKCGARLQRRFLNNHMRNECHKRTSSCPYCQKQFMYETLQNHYHQCPQFPVICPNRCDPNKIPREDVEHHVQTQCPCTLVPCSFRNAGCKHMCMRINLEKHLEENMKQHLLLMKQLVLKQEQQISSLARQLQQTCCITDGTFIWKITNFNSKLSEAKSSNKGLELKSDSFYAGAYGYKLGVSLFPNGNGTGEGSHLSLYIRVLPGEFDSLLEWPFHLPISFQLLDQCSDPDKQVHLKESFVPNPTWKHFQKPLKDTERAGFGYSRFVSQETLKNGTYIKDDAIFIKIKVDLASFVQP</sequence>
<dbReference type="PROSITE" id="PS50144">
    <property type="entry name" value="MATH"/>
    <property type="match status" value="1"/>
</dbReference>
<feature type="domain" description="MATH" evidence="8">
    <location>
        <begin position="230"/>
        <end position="380"/>
    </location>
</feature>
<dbReference type="EMBL" id="JAODUP010000003">
    <property type="protein sequence ID" value="KAK2170373.1"/>
    <property type="molecule type" value="Genomic_DNA"/>
</dbReference>
<keyword evidence="3 7" id="KW-0479">Metal-binding</keyword>
<evidence type="ECO:0000256" key="3">
    <source>
        <dbReference type="ARBA" id="ARBA00022723"/>
    </source>
</evidence>
<dbReference type="Pfam" id="PF02176">
    <property type="entry name" value="zf-TRAF"/>
    <property type="match status" value="2"/>
</dbReference>
<feature type="zinc finger region" description="TRAF-type" evidence="7">
    <location>
        <begin position="24"/>
        <end position="77"/>
    </location>
</feature>
<dbReference type="InterPro" id="IPR008974">
    <property type="entry name" value="TRAF-like"/>
</dbReference>
<evidence type="ECO:0000259" key="9">
    <source>
        <dbReference type="PROSITE" id="PS50145"/>
    </source>
</evidence>
<name>A0AAD9KEY4_9ANNE</name>
<evidence type="ECO:0000256" key="5">
    <source>
        <dbReference type="ARBA" id="ARBA00022771"/>
    </source>
</evidence>
<organism evidence="10 11">
    <name type="scientific">Paralvinella palmiformis</name>
    <dbReference type="NCBI Taxonomy" id="53620"/>
    <lineage>
        <taxon>Eukaryota</taxon>
        <taxon>Metazoa</taxon>
        <taxon>Spiralia</taxon>
        <taxon>Lophotrochozoa</taxon>
        <taxon>Annelida</taxon>
        <taxon>Polychaeta</taxon>
        <taxon>Sedentaria</taxon>
        <taxon>Canalipalpata</taxon>
        <taxon>Terebellida</taxon>
        <taxon>Terebelliformia</taxon>
        <taxon>Alvinellidae</taxon>
        <taxon>Paralvinella</taxon>
    </lineage>
</organism>
<evidence type="ECO:0000256" key="6">
    <source>
        <dbReference type="ARBA" id="ARBA00022833"/>
    </source>
</evidence>
<evidence type="ECO:0008006" key="12">
    <source>
        <dbReference type="Google" id="ProtNLM"/>
    </source>
</evidence>
<dbReference type="Gene3D" id="2.60.210.10">
    <property type="entry name" value="Apoptosis, Tumor Necrosis Factor Receptor Associated Protein 2, Chain A"/>
    <property type="match status" value="1"/>
</dbReference>
<gene>
    <name evidence="10" type="ORF">LSH36_3g20055</name>
</gene>
<dbReference type="PANTHER" id="PTHR10131">
    <property type="entry name" value="TNF RECEPTOR ASSOCIATED FACTOR"/>
    <property type="match status" value="1"/>
</dbReference>
<comment type="caution">
    <text evidence="10">The sequence shown here is derived from an EMBL/GenBank/DDBJ whole genome shotgun (WGS) entry which is preliminary data.</text>
</comment>
<keyword evidence="2" id="KW-0963">Cytoplasm</keyword>
<dbReference type="PIRSF" id="PIRSF015614">
    <property type="entry name" value="TRAF"/>
    <property type="match status" value="1"/>
</dbReference>
<feature type="zinc finger region" description="TRAF-type" evidence="7">
    <location>
        <begin position="133"/>
        <end position="190"/>
    </location>
</feature>
<accession>A0AAD9KEY4</accession>
<protein>
    <recommendedName>
        <fullName evidence="12">TNF receptor-associated factor</fullName>
    </recommendedName>
</protein>
<dbReference type="PANTHER" id="PTHR10131:SF94">
    <property type="entry name" value="TNF RECEPTOR-ASSOCIATED FACTOR 4"/>
    <property type="match status" value="1"/>
</dbReference>
<feature type="domain" description="TRAF-type" evidence="9">
    <location>
        <begin position="24"/>
        <end position="77"/>
    </location>
</feature>
<keyword evidence="11" id="KW-1185">Reference proteome</keyword>
<dbReference type="FunFam" id="3.30.40.10:FF:000121">
    <property type="entry name" value="TNF receptor-associated factor"/>
    <property type="match status" value="2"/>
</dbReference>
<feature type="domain" description="TRAF-type" evidence="9">
    <location>
        <begin position="78"/>
        <end position="131"/>
    </location>
</feature>
<evidence type="ECO:0000256" key="2">
    <source>
        <dbReference type="ARBA" id="ARBA00022490"/>
    </source>
</evidence>
<dbReference type="InterPro" id="IPR001293">
    <property type="entry name" value="Znf_TRAF"/>
</dbReference>
<evidence type="ECO:0000313" key="10">
    <source>
        <dbReference type="EMBL" id="KAK2170373.1"/>
    </source>
</evidence>
<dbReference type="InterPro" id="IPR012227">
    <property type="entry name" value="TNF_rcpt-assoc_TRAF_met"/>
</dbReference>
<dbReference type="Pfam" id="PF21355">
    <property type="entry name" value="TRAF-mep_MATH"/>
    <property type="match status" value="1"/>
</dbReference>
<keyword evidence="4" id="KW-0677">Repeat</keyword>
<dbReference type="GO" id="GO:0043122">
    <property type="term" value="P:regulation of canonical NF-kappaB signal transduction"/>
    <property type="evidence" value="ECO:0007669"/>
    <property type="project" value="TreeGrafter"/>
</dbReference>
<dbReference type="InterPro" id="IPR002083">
    <property type="entry name" value="MATH/TRAF_dom"/>
</dbReference>
<dbReference type="Gene3D" id="3.30.40.10">
    <property type="entry name" value="Zinc/RING finger domain, C3HC4 (zinc finger)"/>
    <property type="match status" value="3"/>
</dbReference>
<evidence type="ECO:0000313" key="11">
    <source>
        <dbReference type="Proteomes" id="UP001208570"/>
    </source>
</evidence>
<evidence type="ECO:0000259" key="8">
    <source>
        <dbReference type="PROSITE" id="PS50144"/>
    </source>
</evidence>
<dbReference type="GO" id="GO:0005737">
    <property type="term" value="C:cytoplasm"/>
    <property type="evidence" value="ECO:0007669"/>
    <property type="project" value="UniProtKB-SubCell"/>
</dbReference>
<keyword evidence="5 7" id="KW-0863">Zinc-finger</keyword>
<feature type="zinc finger region" description="TRAF-type" evidence="7">
    <location>
        <begin position="78"/>
        <end position="131"/>
    </location>
</feature>
<dbReference type="GO" id="GO:0042981">
    <property type="term" value="P:regulation of apoptotic process"/>
    <property type="evidence" value="ECO:0007669"/>
    <property type="project" value="InterPro"/>
</dbReference>
<evidence type="ECO:0000256" key="4">
    <source>
        <dbReference type="ARBA" id="ARBA00022737"/>
    </source>
</evidence>
<reference evidence="10" key="1">
    <citation type="journal article" date="2023" name="Mol. Biol. Evol.">
        <title>Third-Generation Sequencing Reveals the Adaptive Role of the Epigenome in Three Deep-Sea Polychaetes.</title>
        <authorList>
            <person name="Perez M."/>
            <person name="Aroh O."/>
            <person name="Sun Y."/>
            <person name="Lan Y."/>
            <person name="Juniper S.K."/>
            <person name="Young C.R."/>
            <person name="Angers B."/>
            <person name="Qian P.Y."/>
        </authorList>
    </citation>
    <scope>NUCLEOTIDE SEQUENCE</scope>
    <source>
        <strain evidence="10">P08H-3</strain>
    </source>
</reference>
<dbReference type="InterPro" id="IPR013083">
    <property type="entry name" value="Znf_RING/FYVE/PHD"/>
</dbReference>
<dbReference type="AlphaFoldDB" id="A0AAD9KEY4"/>
<dbReference type="SUPFAM" id="SSF49599">
    <property type="entry name" value="TRAF domain-like"/>
    <property type="match status" value="3"/>
</dbReference>
<feature type="domain" description="TRAF-type" evidence="9">
    <location>
        <begin position="133"/>
        <end position="190"/>
    </location>
</feature>
<dbReference type="SMART" id="SM00061">
    <property type="entry name" value="MATH"/>
    <property type="match status" value="1"/>
</dbReference>
<dbReference type="FunFam" id="2.60.210.10:FF:000007">
    <property type="entry name" value="TNF receptor-associated factor"/>
    <property type="match status" value="1"/>
</dbReference>
<keyword evidence="6 7" id="KW-0862">Zinc</keyword>
<dbReference type="PROSITE" id="PS50145">
    <property type="entry name" value="ZF_TRAF"/>
    <property type="match status" value="3"/>
</dbReference>
<dbReference type="GO" id="GO:0007165">
    <property type="term" value="P:signal transduction"/>
    <property type="evidence" value="ECO:0007669"/>
    <property type="project" value="InterPro"/>
</dbReference>
<dbReference type="GO" id="GO:0008270">
    <property type="term" value="F:zinc ion binding"/>
    <property type="evidence" value="ECO:0007669"/>
    <property type="project" value="UniProtKB-KW"/>
</dbReference>